<feature type="transmembrane region" description="Helical" evidence="8">
    <location>
        <begin position="273"/>
        <end position="293"/>
    </location>
</feature>
<reference evidence="10 11" key="1">
    <citation type="journal article" date="2008" name="Nature">
        <title>The Phaeodactylum genome reveals the evolutionary history of diatom genomes.</title>
        <authorList>
            <person name="Bowler C."/>
            <person name="Allen A.E."/>
            <person name="Badger J.H."/>
            <person name="Grimwood J."/>
            <person name="Jabbari K."/>
            <person name="Kuo A."/>
            <person name="Maheswari U."/>
            <person name="Martens C."/>
            <person name="Maumus F."/>
            <person name="Otillar R.P."/>
            <person name="Rayko E."/>
            <person name="Salamov A."/>
            <person name="Vandepoele K."/>
            <person name="Beszteri B."/>
            <person name="Gruber A."/>
            <person name="Heijde M."/>
            <person name="Katinka M."/>
            <person name="Mock T."/>
            <person name="Valentin K."/>
            <person name="Verret F."/>
            <person name="Berges J.A."/>
            <person name="Brownlee C."/>
            <person name="Cadoret J.P."/>
            <person name="Chiovitti A."/>
            <person name="Choi C.J."/>
            <person name="Coesel S."/>
            <person name="De Martino A."/>
            <person name="Detter J.C."/>
            <person name="Durkin C."/>
            <person name="Falciatore A."/>
            <person name="Fournet J."/>
            <person name="Haruta M."/>
            <person name="Huysman M.J."/>
            <person name="Jenkins B.D."/>
            <person name="Jiroutova K."/>
            <person name="Jorgensen R.E."/>
            <person name="Joubert Y."/>
            <person name="Kaplan A."/>
            <person name="Kroger N."/>
            <person name="Kroth P.G."/>
            <person name="La Roche J."/>
            <person name="Lindquist E."/>
            <person name="Lommer M."/>
            <person name="Martin-Jezequel V."/>
            <person name="Lopez P.J."/>
            <person name="Lucas S."/>
            <person name="Mangogna M."/>
            <person name="McGinnis K."/>
            <person name="Medlin L.K."/>
            <person name="Montsant A."/>
            <person name="Oudot-Le Secq M.P."/>
            <person name="Napoli C."/>
            <person name="Obornik M."/>
            <person name="Parker M.S."/>
            <person name="Petit J.L."/>
            <person name="Porcel B.M."/>
            <person name="Poulsen N."/>
            <person name="Robison M."/>
            <person name="Rychlewski L."/>
            <person name="Rynearson T.A."/>
            <person name="Schmutz J."/>
            <person name="Shapiro H."/>
            <person name="Siaut M."/>
            <person name="Stanley M."/>
            <person name="Sussman M.R."/>
            <person name="Taylor A.R."/>
            <person name="Vardi A."/>
            <person name="von Dassow P."/>
            <person name="Vyverman W."/>
            <person name="Willis A."/>
            <person name="Wyrwicz L.S."/>
            <person name="Rokhsar D.S."/>
            <person name="Weissenbach J."/>
            <person name="Armbrust E.V."/>
            <person name="Green B.R."/>
            <person name="Van de Peer Y."/>
            <person name="Grigoriev I.V."/>
        </authorList>
    </citation>
    <scope>NUCLEOTIDE SEQUENCE [LARGE SCALE GENOMIC DNA]</scope>
    <source>
        <strain evidence="10 11">CCAP 1055/1</strain>
    </source>
</reference>
<keyword evidence="4 8" id="KW-0812">Transmembrane</keyword>
<feature type="transmembrane region" description="Helical" evidence="8">
    <location>
        <begin position="200"/>
        <end position="218"/>
    </location>
</feature>
<dbReference type="GO" id="GO:0016407">
    <property type="term" value="F:acetyltransferase activity"/>
    <property type="evidence" value="ECO:0007669"/>
    <property type="project" value="TreeGrafter"/>
</dbReference>
<evidence type="ECO:0000313" key="11">
    <source>
        <dbReference type="Proteomes" id="UP000000759"/>
    </source>
</evidence>
<keyword evidence="11" id="KW-1185">Reference proteome</keyword>
<protein>
    <recommendedName>
        <fullName evidence="9">Cas1p 10 TM acyl transferase domain-containing protein</fullName>
    </recommendedName>
</protein>
<dbReference type="InParanoid" id="B7S4D6"/>
<dbReference type="PANTHER" id="PTHR13533:SF1">
    <property type="entry name" value="N-ACETYLNEURAMINATE 9-O-ACETYLTRANSFERASE"/>
    <property type="match status" value="1"/>
</dbReference>
<evidence type="ECO:0000256" key="6">
    <source>
        <dbReference type="ARBA" id="ARBA00023136"/>
    </source>
</evidence>
<reference evidence="11" key="2">
    <citation type="submission" date="2008-08" db="EMBL/GenBank/DDBJ databases">
        <authorList>
            <consortium name="Diatom Consortium"/>
            <person name="Grigoriev I."/>
            <person name="Grimwood J."/>
            <person name="Kuo A."/>
            <person name="Otillar R.P."/>
            <person name="Salamov A."/>
            <person name="Detter J.C."/>
            <person name="Lindquist E."/>
            <person name="Shapiro H."/>
            <person name="Lucas S."/>
            <person name="Glavina del Rio T."/>
            <person name="Pitluck S."/>
            <person name="Rokhsar D."/>
            <person name="Bowler C."/>
        </authorList>
    </citation>
    <scope>GENOME REANNOTATION</scope>
    <source>
        <strain evidence="11">CCAP 1055/1</strain>
    </source>
</reference>
<proteinExistence type="inferred from homology"/>
<evidence type="ECO:0000256" key="7">
    <source>
        <dbReference type="ARBA" id="ARBA00023180"/>
    </source>
</evidence>
<dbReference type="GO" id="GO:0005794">
    <property type="term" value="C:Golgi apparatus"/>
    <property type="evidence" value="ECO:0007669"/>
    <property type="project" value="TreeGrafter"/>
</dbReference>
<keyword evidence="5 8" id="KW-1133">Transmembrane helix</keyword>
<comment type="subcellular location">
    <subcellularLocation>
        <location evidence="1">Membrane</location>
        <topology evidence="1">Multi-pass membrane protein</topology>
    </subcellularLocation>
</comment>
<evidence type="ECO:0000313" key="10">
    <source>
        <dbReference type="EMBL" id="EEC42668.1"/>
    </source>
</evidence>
<keyword evidence="3" id="KW-0808">Transferase</keyword>
<evidence type="ECO:0000256" key="2">
    <source>
        <dbReference type="ARBA" id="ARBA00010666"/>
    </source>
</evidence>
<dbReference type="HOGENOM" id="CLU_543499_0_0_1"/>
<dbReference type="eggNOG" id="KOG1699">
    <property type="taxonomic scope" value="Eukaryota"/>
</dbReference>
<feature type="domain" description="Cas1p 10 TM acyl transferase" evidence="9">
    <location>
        <begin position="21"/>
        <end position="406"/>
    </location>
</feature>
<dbReference type="Proteomes" id="UP000000759">
    <property type="component" value="Unassembled WGS sequence"/>
</dbReference>
<feature type="transmembrane region" description="Helical" evidence="8">
    <location>
        <begin position="144"/>
        <end position="161"/>
    </location>
</feature>
<evidence type="ECO:0000256" key="3">
    <source>
        <dbReference type="ARBA" id="ARBA00022679"/>
    </source>
</evidence>
<evidence type="ECO:0000256" key="1">
    <source>
        <dbReference type="ARBA" id="ARBA00004141"/>
    </source>
</evidence>
<name>B7S4D6_PHATC</name>
<feature type="transmembrane region" description="Helical" evidence="8">
    <location>
        <begin position="374"/>
        <end position="395"/>
    </location>
</feature>
<dbReference type="OrthoDB" id="1932925at2759"/>
<keyword evidence="7" id="KW-0325">Glycoprotein</keyword>
<evidence type="ECO:0000259" key="9">
    <source>
        <dbReference type="Pfam" id="PF07779"/>
    </source>
</evidence>
<evidence type="ECO:0000256" key="4">
    <source>
        <dbReference type="ARBA" id="ARBA00022692"/>
    </source>
</evidence>
<dbReference type="AlphaFoldDB" id="B7S4D6"/>
<keyword evidence="6 8" id="KW-0472">Membrane</keyword>
<feature type="transmembrane region" description="Helical" evidence="8">
    <location>
        <begin position="167"/>
        <end position="188"/>
    </location>
</feature>
<dbReference type="GO" id="GO:0005975">
    <property type="term" value="P:carbohydrate metabolic process"/>
    <property type="evidence" value="ECO:0007669"/>
    <property type="project" value="UniProtKB-ARBA"/>
</dbReference>
<evidence type="ECO:0000256" key="8">
    <source>
        <dbReference type="SAM" id="Phobius"/>
    </source>
</evidence>
<accession>B7S4D6</accession>
<dbReference type="RefSeq" id="XP_002176432.1">
    <property type="nucleotide sequence ID" value="XM_002176396.1"/>
</dbReference>
<organism evidence="10 11">
    <name type="scientific">Phaeodactylum tricornutum (strain CCAP 1055/1)</name>
    <dbReference type="NCBI Taxonomy" id="556484"/>
    <lineage>
        <taxon>Eukaryota</taxon>
        <taxon>Sar</taxon>
        <taxon>Stramenopiles</taxon>
        <taxon>Ochrophyta</taxon>
        <taxon>Bacillariophyta</taxon>
        <taxon>Bacillariophyceae</taxon>
        <taxon>Bacillariophycidae</taxon>
        <taxon>Naviculales</taxon>
        <taxon>Phaeodactylaceae</taxon>
        <taxon>Phaeodactylum</taxon>
    </lineage>
</organism>
<dbReference type="GO" id="GO:0016020">
    <property type="term" value="C:membrane"/>
    <property type="evidence" value="ECO:0007669"/>
    <property type="project" value="UniProtKB-SubCell"/>
</dbReference>
<gene>
    <name evidence="10" type="ORF">PHATRDRAFT_bd1746</name>
</gene>
<evidence type="ECO:0000256" key="5">
    <source>
        <dbReference type="ARBA" id="ARBA00022989"/>
    </source>
</evidence>
<feature type="transmembrane region" description="Helical" evidence="8">
    <location>
        <begin position="242"/>
        <end position="261"/>
    </location>
</feature>
<dbReference type="Pfam" id="PF07779">
    <property type="entry name" value="Cas1_AcylT"/>
    <property type="match status" value="1"/>
</dbReference>
<feature type="transmembrane region" description="Helical" evidence="8">
    <location>
        <begin position="113"/>
        <end position="132"/>
    </location>
</feature>
<sequence>MNNAVNLLSNHWKGRKDFLLAQGQIAVVLVVAYVGNNWPHSYPRNENAKPYMFWAMNALLLIAGIATLKHDGNSSSRGVQLLSRPQTEEWKGWMQWAFIMYHYYRYYGAYNAIRVFVSAYVWMTGFGNFQYFDKKSDFSLERAISMWLRINYFPILLSLFLTVPLELYYVVPLHTAAFFITMATCALAQAVESRKKWSRTHSNIFAIAVCFLVHVLFYETKASHFLKLFSDEYYFRFTSDRYSAWVGILSGFSWGHFKSYIQWCYGGEQVRAGAMWMQRAGGVGLIALWWILFGHIQDKFTYNPIHPYVFWIPVAGWLMLRNSSRYLCELHSEALEFFGRITLETYVLQFHVFMCRNVQFIPIVIPGAGADGSLVVQTLNMLLCGVVFVTLAYYARHATVLTQTTVTELMDLVRHGPPAGHSDGEEDIEVMAPLKDIKNSEHTNRDDDTENVEPIKIMAV</sequence>
<dbReference type="PaxDb" id="2850-Phatrdraft1746"/>
<feature type="transmembrane region" description="Helical" evidence="8">
    <location>
        <begin position="18"/>
        <end position="39"/>
    </location>
</feature>
<dbReference type="PANTHER" id="PTHR13533">
    <property type="entry name" value="N-ACETYLNEURAMINATE 9-O-ACETYLTRANSFERASE"/>
    <property type="match status" value="1"/>
</dbReference>
<dbReference type="OMA" id="RNDNHAP"/>
<dbReference type="EMBL" id="DS999284">
    <property type="protein sequence ID" value="EEC42668.1"/>
    <property type="molecule type" value="Genomic_DNA"/>
</dbReference>
<dbReference type="GeneID" id="7204904"/>
<dbReference type="InterPro" id="IPR012419">
    <property type="entry name" value="Cas1_AcylTrans_dom"/>
</dbReference>
<feature type="transmembrane region" description="Helical" evidence="8">
    <location>
        <begin position="51"/>
        <end position="69"/>
    </location>
</feature>
<dbReference type="KEGG" id="pti:PHATRDRAFT_bd1746"/>
<comment type="similarity">
    <text evidence="2">Belongs to the PC-esterase family. CASD1 subfamily.</text>
</comment>